<gene>
    <name evidence="2" type="ORF">ALC57_04879</name>
</gene>
<name>A0A195ED04_9HYME</name>
<organism evidence="2 3">
    <name type="scientific">Trachymyrmex cornetzi</name>
    <dbReference type="NCBI Taxonomy" id="471704"/>
    <lineage>
        <taxon>Eukaryota</taxon>
        <taxon>Metazoa</taxon>
        <taxon>Ecdysozoa</taxon>
        <taxon>Arthropoda</taxon>
        <taxon>Hexapoda</taxon>
        <taxon>Insecta</taxon>
        <taxon>Pterygota</taxon>
        <taxon>Neoptera</taxon>
        <taxon>Endopterygota</taxon>
        <taxon>Hymenoptera</taxon>
        <taxon>Apocrita</taxon>
        <taxon>Aculeata</taxon>
        <taxon>Formicoidea</taxon>
        <taxon>Formicidae</taxon>
        <taxon>Myrmicinae</taxon>
        <taxon>Trachymyrmex</taxon>
    </lineage>
</organism>
<protein>
    <submittedName>
        <fullName evidence="2">Uncharacterized protein</fullName>
    </submittedName>
</protein>
<keyword evidence="1" id="KW-0472">Membrane</keyword>
<evidence type="ECO:0000313" key="3">
    <source>
        <dbReference type="Proteomes" id="UP000078492"/>
    </source>
</evidence>
<dbReference type="EMBL" id="KQ979074">
    <property type="protein sequence ID" value="KYN23095.1"/>
    <property type="molecule type" value="Genomic_DNA"/>
</dbReference>
<keyword evidence="3" id="KW-1185">Reference proteome</keyword>
<evidence type="ECO:0000256" key="1">
    <source>
        <dbReference type="SAM" id="Phobius"/>
    </source>
</evidence>
<dbReference type="AlphaFoldDB" id="A0A195ED04"/>
<keyword evidence="1" id="KW-1133">Transmembrane helix</keyword>
<evidence type="ECO:0000313" key="2">
    <source>
        <dbReference type="EMBL" id="KYN23095.1"/>
    </source>
</evidence>
<proteinExistence type="predicted"/>
<sequence length="218" mass="24162">MIHKHYITARTLIPQSNKLVKLTLLYSLPDNNLKGEPNFSSERLRYSLNNEFRSFRSSVHTSCFNAASGVNGALKSIISGGCGFHCSQTNSVISSSVSNDVSVAIKFEWSHSQSCKISSRVKEHATSGGGLVSKTLSNVPTNMEPLLYILKACQISVKLSSLIVSLMSTSRSPLIEPDQTFASYFCTHFTRRFRARYLLYVAYALTTVILSRYDVGSR</sequence>
<accession>A0A195ED04</accession>
<dbReference type="Proteomes" id="UP000078492">
    <property type="component" value="Unassembled WGS sequence"/>
</dbReference>
<keyword evidence="1" id="KW-0812">Transmembrane</keyword>
<reference evidence="2 3" key="1">
    <citation type="submission" date="2015-09" db="EMBL/GenBank/DDBJ databases">
        <title>Trachymyrmex cornetzi WGS genome.</title>
        <authorList>
            <person name="Nygaard S."/>
            <person name="Hu H."/>
            <person name="Boomsma J."/>
            <person name="Zhang G."/>
        </authorList>
    </citation>
    <scope>NUCLEOTIDE SEQUENCE [LARGE SCALE GENOMIC DNA]</scope>
    <source>
        <strain evidence="2">Tcor2-1</strain>
        <tissue evidence="2">Whole body</tissue>
    </source>
</reference>
<feature type="transmembrane region" description="Helical" evidence="1">
    <location>
        <begin position="197"/>
        <end position="213"/>
    </location>
</feature>